<evidence type="ECO:0000256" key="1">
    <source>
        <dbReference type="PROSITE-ProRule" id="PRU00122"/>
    </source>
</evidence>
<dbReference type="PROSITE" id="PS50025">
    <property type="entry name" value="LAM_G_DOMAIN"/>
    <property type="match status" value="1"/>
</dbReference>
<organism evidence="3 4">
    <name type="scientific">Teladorsagia circumcincta</name>
    <name type="common">Brown stomach worm</name>
    <name type="synonym">Ostertagia circumcincta</name>
    <dbReference type="NCBI Taxonomy" id="45464"/>
    <lineage>
        <taxon>Eukaryota</taxon>
        <taxon>Metazoa</taxon>
        <taxon>Ecdysozoa</taxon>
        <taxon>Nematoda</taxon>
        <taxon>Chromadorea</taxon>
        <taxon>Rhabditida</taxon>
        <taxon>Rhabditina</taxon>
        <taxon>Rhabditomorpha</taxon>
        <taxon>Strongyloidea</taxon>
        <taxon>Trichostrongylidae</taxon>
        <taxon>Teladorsagia</taxon>
    </lineage>
</organism>
<dbReference type="EMBL" id="KZ358885">
    <property type="protein sequence ID" value="PIO59085.1"/>
    <property type="molecule type" value="Genomic_DNA"/>
</dbReference>
<dbReference type="SUPFAM" id="SSF49899">
    <property type="entry name" value="Concanavalin A-like lectins/glucanases"/>
    <property type="match status" value="1"/>
</dbReference>
<protein>
    <recommendedName>
        <fullName evidence="2">Laminin G domain-containing protein</fullName>
    </recommendedName>
</protein>
<evidence type="ECO:0000259" key="2">
    <source>
        <dbReference type="PROSITE" id="PS50025"/>
    </source>
</evidence>
<dbReference type="InterPro" id="IPR001791">
    <property type="entry name" value="Laminin_G"/>
</dbReference>
<evidence type="ECO:0000313" key="3">
    <source>
        <dbReference type="EMBL" id="PIO59085.1"/>
    </source>
</evidence>
<evidence type="ECO:0000313" key="4">
    <source>
        <dbReference type="Proteomes" id="UP000230423"/>
    </source>
</evidence>
<dbReference type="AlphaFoldDB" id="A0A2G9TMD0"/>
<dbReference type="Pfam" id="PF02210">
    <property type="entry name" value="Laminin_G_2"/>
    <property type="match status" value="1"/>
</dbReference>
<sequence>LRSLYTGPIALKQDEYVQVADVVVDMGAKAPEVLPKSTWIDIRIDLSPSTAAIYVDDILAVSTNSLGISDDLLAIKNSSIFLGGVPEDRLLPEDLQRIRGSFAGAVKQLKINERPFSLRG</sequence>
<name>A0A2G9TMD0_TELCI</name>
<comment type="caution">
    <text evidence="1">Lacks conserved residue(s) required for the propagation of feature annotation.</text>
</comment>
<feature type="domain" description="Laminin G" evidence="2">
    <location>
        <begin position="1"/>
        <end position="120"/>
    </location>
</feature>
<accession>A0A2G9TMD0</accession>
<reference evidence="3 4" key="1">
    <citation type="submission" date="2015-09" db="EMBL/GenBank/DDBJ databases">
        <title>Draft genome of the parasitic nematode Teladorsagia circumcincta isolate WARC Sus (inbred).</title>
        <authorList>
            <person name="Mitreva M."/>
        </authorList>
    </citation>
    <scope>NUCLEOTIDE SEQUENCE [LARGE SCALE GENOMIC DNA]</scope>
    <source>
        <strain evidence="3 4">S</strain>
    </source>
</reference>
<gene>
    <name evidence="3" type="ORF">TELCIR_19464</name>
</gene>
<dbReference type="InterPro" id="IPR013320">
    <property type="entry name" value="ConA-like_dom_sf"/>
</dbReference>
<proteinExistence type="predicted"/>
<dbReference type="OrthoDB" id="88467at2759"/>
<feature type="non-terminal residue" evidence="3">
    <location>
        <position position="120"/>
    </location>
</feature>
<dbReference type="Gene3D" id="2.60.120.200">
    <property type="match status" value="1"/>
</dbReference>
<keyword evidence="4" id="KW-1185">Reference proteome</keyword>
<feature type="non-terminal residue" evidence="3">
    <location>
        <position position="1"/>
    </location>
</feature>
<dbReference type="Proteomes" id="UP000230423">
    <property type="component" value="Unassembled WGS sequence"/>
</dbReference>